<evidence type="ECO:0000256" key="2">
    <source>
        <dbReference type="ARBA" id="ARBA00023002"/>
    </source>
</evidence>
<dbReference type="OrthoDB" id="5545019at2759"/>
<dbReference type="AlphaFoldDB" id="A0A6I9QPE1"/>
<dbReference type="GO" id="GO:0045703">
    <property type="term" value="F:ketoreductase activity"/>
    <property type="evidence" value="ECO:0007669"/>
    <property type="project" value="TreeGrafter"/>
</dbReference>
<comment type="similarity">
    <text evidence="1 3">Belongs to the short-chain dehydrogenases/reductases (SDR) family.</text>
</comment>
<dbReference type="FunCoup" id="A0A6I9QPE1">
    <property type="interactions" value="2677"/>
</dbReference>
<dbReference type="GeneID" id="105038734"/>
<evidence type="ECO:0000313" key="5">
    <source>
        <dbReference type="Proteomes" id="UP000504607"/>
    </source>
</evidence>
<dbReference type="PRINTS" id="PR00080">
    <property type="entry name" value="SDRFAMILY"/>
</dbReference>
<dbReference type="PRINTS" id="PR00081">
    <property type="entry name" value="GDHRDH"/>
</dbReference>
<dbReference type="GO" id="GO:0005783">
    <property type="term" value="C:endoplasmic reticulum"/>
    <property type="evidence" value="ECO:0007669"/>
    <property type="project" value="TreeGrafter"/>
</dbReference>
<dbReference type="Gene3D" id="3.40.50.720">
    <property type="entry name" value="NAD(P)-binding Rossmann-like Domain"/>
    <property type="match status" value="1"/>
</dbReference>
<gene>
    <name evidence="6" type="primary">LOC105038734</name>
</gene>
<keyword evidence="5" id="KW-1185">Reference proteome</keyword>
<dbReference type="KEGG" id="egu:105038734"/>
<dbReference type="PIRSF" id="PIRSF000126">
    <property type="entry name" value="11-beta-HSD1"/>
    <property type="match status" value="1"/>
</dbReference>
<reference evidence="6" key="1">
    <citation type="submission" date="2025-08" db="UniProtKB">
        <authorList>
            <consortium name="RefSeq"/>
        </authorList>
    </citation>
    <scope>IDENTIFICATION</scope>
</reference>
<keyword evidence="2" id="KW-0560">Oxidoreductase</keyword>
<evidence type="ECO:0000256" key="4">
    <source>
        <dbReference type="SAM" id="Phobius"/>
    </source>
</evidence>
<dbReference type="RefSeq" id="XP_010912905.2">
    <property type="nucleotide sequence ID" value="XM_010914603.3"/>
</dbReference>
<dbReference type="InParanoid" id="A0A6I9QPE1"/>
<keyword evidence="4" id="KW-1133">Transmembrane helix</keyword>
<dbReference type="PANTHER" id="PTHR43899">
    <property type="entry name" value="RH59310P"/>
    <property type="match status" value="1"/>
</dbReference>
<feature type="transmembrane region" description="Helical" evidence="4">
    <location>
        <begin position="16"/>
        <end position="41"/>
    </location>
</feature>
<keyword evidence="4" id="KW-0812">Transmembrane</keyword>
<dbReference type="SUPFAM" id="SSF51735">
    <property type="entry name" value="NAD(P)-binding Rossmann-fold domains"/>
    <property type="match status" value="1"/>
</dbReference>
<sequence>MELCACLESLRAQPPWVLLLVSLGLLSAVKFSFAALLWLYISFLRPAKNLRARYGSWAVVTGSTDGIGKAFAFQLARRGLHLVLVGRNPDKLRDVSDAIRTKHGGCRIETVVIDFAGDQAEGVGRLREVIEGLDIGLLVNSAGVSYPYARFFHEVDEELMRNLIKVNVEGVTRVTRAVLPGMLERKQGAIVNIGSGAAIVIPSDPLYAVYAATKAYIDQFSRCLYVEYKNKGIDVQCQVPLYVATKMASIRRSSFFVPSADTYARAALQSIGYEPRCTPYWPHSLLWCLLSMLPEAAIDKWRLGFCLGIRKRGQLKDAKKKEQ</sequence>
<organism evidence="5 6">
    <name type="scientific">Elaeis guineensis var. tenera</name>
    <name type="common">Oil palm</name>
    <dbReference type="NCBI Taxonomy" id="51953"/>
    <lineage>
        <taxon>Eukaryota</taxon>
        <taxon>Viridiplantae</taxon>
        <taxon>Streptophyta</taxon>
        <taxon>Embryophyta</taxon>
        <taxon>Tracheophyta</taxon>
        <taxon>Spermatophyta</taxon>
        <taxon>Magnoliopsida</taxon>
        <taxon>Liliopsida</taxon>
        <taxon>Arecaceae</taxon>
        <taxon>Arecoideae</taxon>
        <taxon>Cocoseae</taxon>
        <taxon>Elaeidinae</taxon>
        <taxon>Elaeis</taxon>
    </lineage>
</organism>
<keyword evidence="4" id="KW-0472">Membrane</keyword>
<name>A0A6I9QPE1_ELAGV</name>
<dbReference type="InterPro" id="IPR036291">
    <property type="entry name" value="NAD(P)-bd_dom_sf"/>
</dbReference>
<dbReference type="FunFam" id="3.40.50.720:FF:000341">
    <property type="entry name" value="very-long-chain 3-oxoacyl-CoA reductase 1"/>
    <property type="match status" value="1"/>
</dbReference>
<accession>A0A6I9QPE1</accession>
<protein>
    <submittedName>
        <fullName evidence="6">Very-long-chain 3-oxoacyl-CoA reductase 1</fullName>
    </submittedName>
</protein>
<evidence type="ECO:0000313" key="6">
    <source>
        <dbReference type="RefSeq" id="XP_010912905.2"/>
    </source>
</evidence>
<dbReference type="InterPro" id="IPR002347">
    <property type="entry name" value="SDR_fam"/>
</dbReference>
<evidence type="ECO:0000256" key="1">
    <source>
        <dbReference type="ARBA" id="ARBA00006484"/>
    </source>
</evidence>
<evidence type="ECO:0000256" key="3">
    <source>
        <dbReference type="RuleBase" id="RU000363"/>
    </source>
</evidence>
<dbReference type="CDD" id="cd05356">
    <property type="entry name" value="17beta-HSD1_like_SDR_c"/>
    <property type="match status" value="1"/>
</dbReference>
<dbReference type="InterPro" id="IPR051019">
    <property type="entry name" value="VLCFA-Steroid_DH"/>
</dbReference>
<proteinExistence type="inferred from homology"/>
<dbReference type="Proteomes" id="UP000504607">
    <property type="component" value="Chromosome 2"/>
</dbReference>
<dbReference type="PANTHER" id="PTHR43899:SF13">
    <property type="entry name" value="RH59310P"/>
    <property type="match status" value="1"/>
</dbReference>
<dbReference type="Pfam" id="PF00106">
    <property type="entry name" value="adh_short"/>
    <property type="match status" value="1"/>
</dbReference>